<proteinExistence type="predicted"/>
<reference evidence="4 5" key="1">
    <citation type="journal article" date="2013" name="Genome Announc.">
        <title>Draft Genome Sequence of Rhizobium mesoamericanum STM3625, a Nitrogen-Fixing Symbiont of Mimosa pudica Isolated in French Guiana (South America).</title>
        <authorList>
            <person name="Moulin L."/>
            <person name="Mornico D."/>
            <person name="Melkonian R."/>
            <person name="Klonowska A."/>
        </authorList>
    </citation>
    <scope>NUCLEOTIDE SEQUENCE [LARGE SCALE GENOMIC DNA]</scope>
    <source>
        <strain evidence="4 5">STM3625</strain>
    </source>
</reference>
<evidence type="ECO:0000313" key="4">
    <source>
        <dbReference type="EMBL" id="CCM79319.1"/>
    </source>
</evidence>
<dbReference type="InterPro" id="IPR050445">
    <property type="entry name" value="Bact_polysacc_biosynth/exp"/>
</dbReference>
<dbReference type="eggNOG" id="COG0489">
    <property type="taxonomic scope" value="Bacteria"/>
</dbReference>
<organism evidence="4 5">
    <name type="scientific">Rhizobium mesoamericanum STM3625</name>
    <dbReference type="NCBI Taxonomy" id="1211777"/>
    <lineage>
        <taxon>Bacteria</taxon>
        <taxon>Pseudomonadati</taxon>
        <taxon>Pseudomonadota</taxon>
        <taxon>Alphaproteobacteria</taxon>
        <taxon>Hyphomicrobiales</taxon>
        <taxon>Rhizobiaceae</taxon>
        <taxon>Rhizobium/Agrobacterium group</taxon>
        <taxon>Rhizobium</taxon>
    </lineage>
</organism>
<dbReference type="PANTHER" id="PTHR32309:SF13">
    <property type="entry name" value="FERRIC ENTEROBACTIN TRANSPORT PROTEIN FEPE"/>
    <property type="match status" value="1"/>
</dbReference>
<dbReference type="GO" id="GO:0005886">
    <property type="term" value="C:plasma membrane"/>
    <property type="evidence" value="ECO:0007669"/>
    <property type="project" value="TreeGrafter"/>
</dbReference>
<dbReference type="InterPro" id="IPR033756">
    <property type="entry name" value="YlxH/NBP35"/>
</dbReference>
<dbReference type="STRING" id="1211777.BN77_p10578"/>
<keyword evidence="1" id="KW-0547">Nucleotide-binding</keyword>
<dbReference type="PANTHER" id="PTHR32309">
    <property type="entry name" value="TYROSINE-PROTEIN KINASE"/>
    <property type="match status" value="1"/>
</dbReference>
<dbReference type="RefSeq" id="WP_007536494.1">
    <property type="nucleotide sequence ID" value="NZ_HF536773.1"/>
</dbReference>
<name>K0Q665_9HYPH</name>
<sequence length="265" mass="29395">MEYPHVITHEAAKHFASGRSPGAGGAEPRASEQMDWQSLPELRVERGLFSRNRIVAAERLVPEHSAFDMLRTKLMQRLRQNNWKSVAITSPTPACGKTFVSLNLAFSLAHQKDCRTLLLDLDLRRPQVGKSLGMKDAASMEAFLKGNSSISETFRRHGDNLAIAANNRPVEFAAELLQSSEANDQLQRLQQTMAPDVLLYDLPPMLSNDDVLAFLPNVDCVILVAAAEHSTLNEVDVCEQELAANTNMAGVVLNKCRYTIDKYGY</sequence>
<gene>
    <name evidence="4" type="ORF">BN77_p10578</name>
</gene>
<dbReference type="CDD" id="cd05387">
    <property type="entry name" value="BY-kinase"/>
    <property type="match status" value="1"/>
</dbReference>
<dbReference type="Pfam" id="PF10609">
    <property type="entry name" value="ParA"/>
    <property type="match status" value="1"/>
</dbReference>
<dbReference type="AlphaFoldDB" id="K0Q665"/>
<protein>
    <submittedName>
        <fullName evidence="4">ATPase involved in chromosome partitioning-like protein</fullName>
    </submittedName>
</protein>
<comment type="caution">
    <text evidence="4">The sequence shown here is derived from an EMBL/GenBank/DDBJ whole genome shotgun (WGS) entry which is preliminary data.</text>
</comment>
<evidence type="ECO:0000256" key="2">
    <source>
        <dbReference type="ARBA" id="ARBA00022840"/>
    </source>
</evidence>
<evidence type="ECO:0000256" key="3">
    <source>
        <dbReference type="SAM" id="MobiDB-lite"/>
    </source>
</evidence>
<feature type="region of interest" description="Disordered" evidence="3">
    <location>
        <begin position="14"/>
        <end position="33"/>
    </location>
</feature>
<dbReference type="InterPro" id="IPR027417">
    <property type="entry name" value="P-loop_NTPase"/>
</dbReference>
<dbReference type="InterPro" id="IPR005702">
    <property type="entry name" value="Wzc-like_C"/>
</dbReference>
<keyword evidence="5" id="KW-1185">Reference proteome</keyword>
<evidence type="ECO:0000256" key="1">
    <source>
        <dbReference type="ARBA" id="ARBA00022741"/>
    </source>
</evidence>
<dbReference type="Gene3D" id="3.40.50.300">
    <property type="entry name" value="P-loop containing nucleotide triphosphate hydrolases"/>
    <property type="match status" value="1"/>
</dbReference>
<dbReference type="GO" id="GO:0005524">
    <property type="term" value="F:ATP binding"/>
    <property type="evidence" value="ECO:0007669"/>
    <property type="project" value="UniProtKB-KW"/>
</dbReference>
<dbReference type="EMBL" id="CANI01000043">
    <property type="protein sequence ID" value="CCM79319.1"/>
    <property type="molecule type" value="Genomic_DNA"/>
</dbReference>
<dbReference type="GO" id="GO:0004713">
    <property type="term" value="F:protein tyrosine kinase activity"/>
    <property type="evidence" value="ECO:0007669"/>
    <property type="project" value="TreeGrafter"/>
</dbReference>
<keyword evidence="2" id="KW-0067">ATP-binding</keyword>
<dbReference type="Proteomes" id="UP000009319">
    <property type="component" value="Unassembled WGS sequence"/>
</dbReference>
<accession>K0Q665</accession>
<dbReference type="HOGENOM" id="CLU_052027_1_2_5"/>
<dbReference type="SUPFAM" id="SSF52540">
    <property type="entry name" value="P-loop containing nucleoside triphosphate hydrolases"/>
    <property type="match status" value="1"/>
</dbReference>
<evidence type="ECO:0000313" key="5">
    <source>
        <dbReference type="Proteomes" id="UP000009319"/>
    </source>
</evidence>